<sequence>MQDHIQDLLTRFQYSEQLRETAVFRILFGGEEPSQVMADLDIHNSYTLRNWVSLYQRKIQTGLLTLPAMTTTQKQDMQALKQRNTELEQALKQANLLILALNTMIEVAEKELKIPIRKKSGTKQYKSSVTTRLPR</sequence>
<geneLocation type="plasmid" evidence="2 3">
    <name>p_unnamed3</name>
</geneLocation>
<gene>
    <name evidence="2" type="ORF">H9L05_22270</name>
</gene>
<feature type="coiled-coil region" evidence="1">
    <location>
        <begin position="70"/>
        <end position="111"/>
    </location>
</feature>
<keyword evidence="2" id="KW-0614">Plasmid</keyword>
<dbReference type="InterPro" id="IPR009057">
    <property type="entry name" value="Homeodomain-like_sf"/>
</dbReference>
<evidence type="ECO:0000256" key="1">
    <source>
        <dbReference type="SAM" id="Coils"/>
    </source>
</evidence>
<dbReference type="SUPFAM" id="SSF46689">
    <property type="entry name" value="Homeodomain-like"/>
    <property type="match status" value="1"/>
</dbReference>
<evidence type="ECO:0000313" key="2">
    <source>
        <dbReference type="EMBL" id="QNP54488.1"/>
    </source>
</evidence>
<protein>
    <submittedName>
        <fullName evidence="2">Transposase</fullName>
    </submittedName>
</protein>
<keyword evidence="1" id="KW-0175">Coiled coil</keyword>
<accession>A0A7H0H1S2</accession>
<proteinExistence type="predicted"/>
<dbReference type="RefSeq" id="WP_187734647.1">
    <property type="nucleotide sequence ID" value="NZ_BMFN01000007.1"/>
</dbReference>
<dbReference type="KEGG" id="hqi:H9L05_22270"/>
<dbReference type="Proteomes" id="UP000516093">
    <property type="component" value="Plasmid p_unnamed3"/>
</dbReference>
<name>A0A7H0H1S2_9BACT</name>
<organism evidence="2 3">
    <name type="scientific">Hymenobacter qilianensis</name>
    <dbReference type="NCBI Taxonomy" id="1385715"/>
    <lineage>
        <taxon>Bacteria</taxon>
        <taxon>Pseudomonadati</taxon>
        <taxon>Bacteroidota</taxon>
        <taxon>Cytophagia</taxon>
        <taxon>Cytophagales</taxon>
        <taxon>Hymenobacteraceae</taxon>
        <taxon>Hymenobacter</taxon>
    </lineage>
</organism>
<reference evidence="2 3" key="1">
    <citation type="submission" date="2020-08" db="EMBL/GenBank/DDBJ databases">
        <title>Genome sequence of Hymenobacter qilianensis JCM 19763T.</title>
        <authorList>
            <person name="Hyun D.-W."/>
            <person name="Bae J.-W."/>
        </authorList>
    </citation>
    <scope>NUCLEOTIDE SEQUENCE [LARGE SCALE GENOMIC DNA]</scope>
    <source>
        <strain evidence="2 3">JCM 19763</strain>
        <plasmid evidence="2 3">p_unnamed3</plasmid>
    </source>
</reference>
<dbReference type="AlphaFoldDB" id="A0A7H0H1S2"/>
<keyword evidence="3" id="KW-1185">Reference proteome</keyword>
<evidence type="ECO:0000313" key="3">
    <source>
        <dbReference type="Proteomes" id="UP000516093"/>
    </source>
</evidence>
<dbReference type="EMBL" id="CP060787">
    <property type="protein sequence ID" value="QNP54488.1"/>
    <property type="molecule type" value="Genomic_DNA"/>
</dbReference>
<dbReference type="Gene3D" id="1.10.10.60">
    <property type="entry name" value="Homeodomain-like"/>
    <property type="match status" value="1"/>
</dbReference>